<keyword evidence="1" id="KW-0812">Transmembrane</keyword>
<sequence>MIDLNLLFNFANLFVLPFWVSMIFLPKWDITKKVMASYIPFAVLAVIYIYLFFGTLNPESAAAFANPQLSQIAQLFGDEKIALTGWVHFVVLDLFVGRYIYWEGQKTGVLTIHSLIFCLFAGPIGLLSHIVTVWIQGKFLKTPETETSSVIPPTS</sequence>
<dbReference type="InterPro" id="IPR025461">
    <property type="entry name" value="ABA4-like"/>
</dbReference>
<accession>A0A552IIN1</accession>
<feature type="transmembrane region" description="Helical" evidence="1">
    <location>
        <begin position="6"/>
        <end position="25"/>
    </location>
</feature>
<dbReference type="PANTHER" id="PTHR34543:SF1">
    <property type="entry name" value="PROTEIN ABA DEFICIENT 4, CHLOROPLASTIC"/>
    <property type="match status" value="1"/>
</dbReference>
<proteinExistence type="predicted"/>
<dbReference type="AlphaFoldDB" id="A0A552IIN1"/>
<dbReference type="Pfam" id="PF14108">
    <property type="entry name" value="ABA4-like"/>
    <property type="match status" value="1"/>
</dbReference>
<keyword evidence="1" id="KW-0472">Membrane</keyword>
<keyword evidence="1" id="KW-1133">Transmembrane helix</keyword>
<dbReference type="PANTHER" id="PTHR34543">
    <property type="entry name" value="PROTEIN ABA DEFICIENT 4, CHLOROPLASTIC"/>
    <property type="match status" value="1"/>
</dbReference>
<dbReference type="EMBL" id="SFAV01000285">
    <property type="protein sequence ID" value="TRU83341.1"/>
    <property type="molecule type" value="Genomic_DNA"/>
</dbReference>
<organism evidence="2 3">
    <name type="scientific">Microcystis novacekii Mn_MB_F_20050700_S1D</name>
    <dbReference type="NCBI Taxonomy" id="2486266"/>
    <lineage>
        <taxon>Bacteria</taxon>
        <taxon>Bacillati</taxon>
        <taxon>Cyanobacteriota</taxon>
        <taxon>Cyanophyceae</taxon>
        <taxon>Oscillatoriophycideae</taxon>
        <taxon>Chroococcales</taxon>
        <taxon>Microcystaceae</taxon>
        <taxon>Microcystis</taxon>
    </lineage>
</organism>
<feature type="transmembrane region" description="Helical" evidence="1">
    <location>
        <begin position="81"/>
        <end position="102"/>
    </location>
</feature>
<feature type="transmembrane region" description="Helical" evidence="1">
    <location>
        <begin position="114"/>
        <end position="135"/>
    </location>
</feature>
<gene>
    <name evidence="2" type="ORF">EWV54_20340</name>
</gene>
<evidence type="ECO:0000313" key="2">
    <source>
        <dbReference type="EMBL" id="TRU83341.1"/>
    </source>
</evidence>
<dbReference type="Proteomes" id="UP000319191">
    <property type="component" value="Unassembled WGS sequence"/>
</dbReference>
<protein>
    <submittedName>
        <fullName evidence="2">DUF4281 domain-containing protein</fullName>
    </submittedName>
</protein>
<reference evidence="2 3" key="1">
    <citation type="submission" date="2019-01" db="EMBL/GenBank/DDBJ databases">
        <title>Coherence of Microcystis species and biogeography revealed through population genomics.</title>
        <authorList>
            <person name="Perez-Carrascal O.M."/>
            <person name="Terrat Y."/>
            <person name="Giani A."/>
            <person name="Fortin N."/>
            <person name="Tromas N."/>
            <person name="Shapiro B.J."/>
        </authorList>
    </citation>
    <scope>NUCLEOTIDE SEQUENCE [LARGE SCALE GENOMIC DNA]</scope>
    <source>
        <strain evidence="2">Mn_MB_F_20050700_S1D</strain>
    </source>
</reference>
<name>A0A552IIN1_9CHRO</name>
<comment type="caution">
    <text evidence="2">The sequence shown here is derived from an EMBL/GenBank/DDBJ whole genome shotgun (WGS) entry which is preliminary data.</text>
</comment>
<evidence type="ECO:0000256" key="1">
    <source>
        <dbReference type="SAM" id="Phobius"/>
    </source>
</evidence>
<evidence type="ECO:0000313" key="3">
    <source>
        <dbReference type="Proteomes" id="UP000319191"/>
    </source>
</evidence>
<feature type="transmembrane region" description="Helical" evidence="1">
    <location>
        <begin position="37"/>
        <end position="56"/>
    </location>
</feature>